<dbReference type="EMBL" id="UOGH01000095">
    <property type="protein sequence ID" value="VAX28750.1"/>
    <property type="molecule type" value="Genomic_DNA"/>
</dbReference>
<proteinExistence type="inferred from homology"/>
<accession>A0A3B1D1A7</accession>
<dbReference type="Gene3D" id="3.30.70.930">
    <property type="match status" value="1"/>
</dbReference>
<gene>
    <name evidence="3" type="ORF">MNBD_NITROSPIRAE02-829</name>
</gene>
<feature type="domain" description="Thiamine-binding protein" evidence="2">
    <location>
        <begin position="3"/>
        <end position="92"/>
    </location>
</feature>
<dbReference type="SUPFAM" id="SSF89957">
    <property type="entry name" value="MTH1187/YkoF-like"/>
    <property type="match status" value="1"/>
</dbReference>
<comment type="similarity">
    <text evidence="1">Belongs to the UPF0045 family.</text>
</comment>
<dbReference type="InterPro" id="IPR002767">
    <property type="entry name" value="Thiamine_BP"/>
</dbReference>
<organism evidence="3">
    <name type="scientific">hydrothermal vent metagenome</name>
    <dbReference type="NCBI Taxonomy" id="652676"/>
    <lineage>
        <taxon>unclassified sequences</taxon>
        <taxon>metagenomes</taxon>
        <taxon>ecological metagenomes</taxon>
    </lineage>
</organism>
<dbReference type="PANTHER" id="PTHR33777">
    <property type="entry name" value="UPF0045 PROTEIN ECM15"/>
    <property type="match status" value="1"/>
</dbReference>
<dbReference type="GO" id="GO:0005829">
    <property type="term" value="C:cytosol"/>
    <property type="evidence" value="ECO:0007669"/>
    <property type="project" value="TreeGrafter"/>
</dbReference>
<dbReference type="InterPro" id="IPR029756">
    <property type="entry name" value="MTH1187/YkoF-like"/>
</dbReference>
<dbReference type="PANTHER" id="PTHR33777:SF1">
    <property type="entry name" value="UPF0045 PROTEIN ECM15"/>
    <property type="match status" value="1"/>
</dbReference>
<dbReference type="InterPro" id="IPR051614">
    <property type="entry name" value="UPF0045_domain"/>
</dbReference>
<dbReference type="AlphaFoldDB" id="A0A3B1D1A7"/>
<evidence type="ECO:0000256" key="1">
    <source>
        <dbReference type="ARBA" id="ARBA00010272"/>
    </source>
</evidence>
<dbReference type="Pfam" id="PF01910">
    <property type="entry name" value="Thiamine_BP"/>
    <property type="match status" value="1"/>
</dbReference>
<evidence type="ECO:0000259" key="2">
    <source>
        <dbReference type="Pfam" id="PF01910"/>
    </source>
</evidence>
<evidence type="ECO:0000313" key="3">
    <source>
        <dbReference type="EMBL" id="VAX28750.1"/>
    </source>
</evidence>
<sequence>MLAEFSIIPLGVGSSIGDYLADVLRIVDESGLPYKVNPMGTCVEGEWTEIMGLIKKCHTAVMKKADRTIINISIDDRKGKPNRLELKVKSVEKRLGKKLKK</sequence>
<dbReference type="NCBIfam" id="TIGR00106">
    <property type="entry name" value="MTH1187 family thiamine-binding protein"/>
    <property type="match status" value="1"/>
</dbReference>
<reference evidence="3" key="1">
    <citation type="submission" date="2018-06" db="EMBL/GenBank/DDBJ databases">
        <authorList>
            <person name="Zhirakovskaya E."/>
        </authorList>
    </citation>
    <scope>NUCLEOTIDE SEQUENCE</scope>
</reference>
<protein>
    <recommendedName>
        <fullName evidence="2">Thiamine-binding protein domain-containing protein</fullName>
    </recommendedName>
</protein>
<name>A0A3B1D1A7_9ZZZZ</name>